<feature type="coiled-coil region" evidence="1">
    <location>
        <begin position="262"/>
        <end position="316"/>
    </location>
</feature>
<feature type="region of interest" description="Disordered" evidence="2">
    <location>
        <begin position="585"/>
        <end position="607"/>
    </location>
</feature>
<evidence type="ECO:0000313" key="4">
    <source>
        <dbReference type="Proteomes" id="UP000565262"/>
    </source>
</evidence>
<evidence type="ECO:0000256" key="2">
    <source>
        <dbReference type="SAM" id="MobiDB-lite"/>
    </source>
</evidence>
<proteinExistence type="predicted"/>
<feature type="coiled-coil region" evidence="1">
    <location>
        <begin position="1043"/>
        <end position="1091"/>
    </location>
</feature>
<evidence type="ECO:0000256" key="1">
    <source>
        <dbReference type="SAM" id="Coils"/>
    </source>
</evidence>
<accession>A0A839IS17</accession>
<feature type="coiled-coil region" evidence="1">
    <location>
        <begin position="1153"/>
        <end position="1194"/>
    </location>
</feature>
<feature type="coiled-coil region" evidence="1">
    <location>
        <begin position="459"/>
        <end position="493"/>
    </location>
</feature>
<feature type="region of interest" description="Disordered" evidence="2">
    <location>
        <begin position="512"/>
        <end position="537"/>
    </location>
</feature>
<reference evidence="3 4" key="1">
    <citation type="submission" date="2020-08" db="EMBL/GenBank/DDBJ databases">
        <title>Oceanospirillum sp. nov. isolated from marine sediment.</title>
        <authorList>
            <person name="Ji X."/>
        </authorList>
    </citation>
    <scope>NUCLEOTIDE SEQUENCE [LARGE SCALE GENOMIC DNA]</scope>
    <source>
        <strain evidence="3 4">D5</strain>
    </source>
</reference>
<comment type="caution">
    <text evidence="3">The sequence shown here is derived from an EMBL/GenBank/DDBJ whole genome shotgun (WGS) entry which is preliminary data.</text>
</comment>
<organism evidence="3 4">
    <name type="scientific">Oceanospirillum sediminis</name>
    <dbReference type="NCBI Taxonomy" id="2760088"/>
    <lineage>
        <taxon>Bacteria</taxon>
        <taxon>Pseudomonadati</taxon>
        <taxon>Pseudomonadota</taxon>
        <taxon>Gammaproteobacteria</taxon>
        <taxon>Oceanospirillales</taxon>
        <taxon>Oceanospirillaceae</taxon>
        <taxon>Oceanospirillum</taxon>
    </lineage>
</organism>
<keyword evidence="1" id="KW-0175">Coiled coil</keyword>
<dbReference type="Gene3D" id="3.40.50.300">
    <property type="entry name" value="P-loop containing nucleotide triphosphate hydrolases"/>
    <property type="match status" value="1"/>
</dbReference>
<gene>
    <name evidence="3" type="ORF">H4O21_14060</name>
</gene>
<dbReference type="RefSeq" id="WP_182809508.1">
    <property type="nucleotide sequence ID" value="NZ_JACJFM010000018.1"/>
</dbReference>
<dbReference type="Proteomes" id="UP000565262">
    <property type="component" value="Unassembled WGS sequence"/>
</dbReference>
<feature type="coiled-coil region" evidence="1">
    <location>
        <begin position="694"/>
        <end position="761"/>
    </location>
</feature>
<sequence length="1623" mass="186039">MSVINRIEIANLLNKHGDVASPWEPKMRHLLLNLQGQSTAISMENGFGKTTLSDALIGMLSRDRRLMSNSRRKMSPSRVQGQERPWSHIRVEFRNHTAKEDNQDDLLAQAGEEVSGENWVFGMYGHSDGDSHFYYYQGTLEDCPVTDTSLDGKVRLYSNRDFLKAARSIKVVRPGNRDEWLESISRHISRKELEQLASFQKEGGADKSQIFNAIRPRPGEKPDQAFFYEVLAPQILAGATQGETDEGEEFIEEVIINSGQKVSELRHRIDAAEQDQQRAEKKVVQLHNLNEKAEELQGARSELNRQQAEMATSRDTLLLIAQSPLPGIPFTEEVIDDKHPALNFALLPGQTEPVVAGSLIAKLLNLSLTRAQAYMDQAGLSGNPTRRLLHHPAARWVSDRKVNTYPLEKTRQLISDSQSFEDDAARLEALQDLEDACDTFLEWDSNQAREDYLADQLFLHNSQQELAETEQRLEQCEQDKESLNSRSQAFIDNQSYYRDALSEGLFTEQELEQPDTLEKTTQQEADQARQQLSEHQRKTGQLEQVESWWQNFSQLHPDMTPQLLLEEKEARHSELQDNHQALQEQLQQHNQAIQTQQQALNQAEQNTHRLQTDLTQLEQNRSAYEAFCQQFPDQTPDGFIQRIQQEHQTLLAQKQPAEQALNNARQQLGQIQPLALQRDRFQQIFGDAKPVGLKEDLLNQERQLQQQIEQYSSEIHQLQSLNDALETYQDEHDNQTPAQWLEHAQQRYPQVLTELEQTRKELPRLEHYLKHLDTDPLAASEQEQQALDLLQQQGLAATPLHVSLTEIAEQQGSHDSLLIQKQQWLTQAAAFLFAPVLPDNEQASQAVKLLLQKQFALPVFSHNELVTCITQGQNILGSVLGYETLAVKAATDPNNINLLREQVQQRIQQLNQQQDRLQTEQSLYDPYGDAFALVEQAAKALTEKAPQRQDMLEDELAIAEDQLDDLQDQIEPEALSMISDYQHYLELGGDASLTEALETIQEQELILQPLLSRLSEVEQVLHQSQRQALEAENYVKAGGEDQYQALLNQQSANELELARLEEQLNQTQQQQENANQQRQTLERQLSQIFADGEQARLQRLCQYQDSGEQLFMANREQQEQQLLTAQETATRRARWNFQRIRDYLALRGDNGNDQSLDKKLAQLDKTLKQLKQERKELQQRIEQLRTSISHAEQVMKLTDELAMEWLEQLRELEFSGNQIIPLTEAIEDSELYQLFSQYRSGYQEEDSELDALSILQSRLIESLRDEQLNERGKELTRQEKLIQQLHEQLGAQLKQALSEARLFNTTEKARLTALESFGDQAISDLKALEITLQSQLQQHLSRVEQLKDSQSQVEAGLQERLSRIIADAAGNLQILKRVARNHGRDEGAHFDIQAEVIDDNAISEMVAGLLTEIETHQEISRKRQQQNPESYSEEKQQKELQELIRRRIYRSLFRNIAIRLRHTAIRAHGRLFSLNEQMSEGQREAVSLMWLVKLSEFAIERDMRQSASPKRKREQASRESVIILDGLFSKLSHKKLIEDSLESLRNTRGRFQMVGLIHNPNYENDPSIFPSYLVGSVIGGRNGQGGHVIVRDGKPDQASNDDRAGEASLFQLRVSVERIEAEG</sequence>
<feature type="compositionally biased region" description="Polar residues" evidence="2">
    <location>
        <begin position="519"/>
        <end position="531"/>
    </location>
</feature>
<feature type="compositionally biased region" description="Low complexity" evidence="2">
    <location>
        <begin position="585"/>
        <end position="605"/>
    </location>
</feature>
<dbReference type="InterPro" id="IPR027417">
    <property type="entry name" value="P-loop_NTPase"/>
</dbReference>
<name>A0A839IS17_9GAMM</name>
<keyword evidence="4" id="KW-1185">Reference proteome</keyword>
<evidence type="ECO:0000313" key="3">
    <source>
        <dbReference type="EMBL" id="MBB1487731.1"/>
    </source>
</evidence>
<dbReference type="EMBL" id="JACJFM010000018">
    <property type="protein sequence ID" value="MBB1487731.1"/>
    <property type="molecule type" value="Genomic_DNA"/>
</dbReference>
<protein>
    <submittedName>
        <fullName evidence="3">Uncharacterized protein</fullName>
    </submittedName>
</protein>